<protein>
    <submittedName>
        <fullName evidence="2">Cell wall assembly regulator SMI1</fullName>
    </submittedName>
</protein>
<keyword evidence="3" id="KW-1185">Reference proteome</keyword>
<dbReference type="Proteomes" id="UP000238157">
    <property type="component" value="Unassembled WGS sequence"/>
</dbReference>
<dbReference type="PANTHER" id="PTHR47432:SF1">
    <property type="entry name" value="CELL WALL ASSEMBLY REGULATOR SMI1"/>
    <property type="match status" value="1"/>
</dbReference>
<reference evidence="2 3" key="1">
    <citation type="submission" date="2018-03" db="EMBL/GenBank/DDBJ databases">
        <title>Genomic Encyclopedia of Archaeal and Bacterial Type Strains, Phase II (KMG-II): from individual species to whole genera.</title>
        <authorList>
            <person name="Goeker M."/>
        </authorList>
    </citation>
    <scope>NUCLEOTIDE SEQUENCE [LARGE SCALE GENOMIC DNA]</scope>
    <source>
        <strain evidence="2 3">DSM 27929</strain>
    </source>
</reference>
<dbReference type="RefSeq" id="WP_106134612.1">
    <property type="nucleotide sequence ID" value="NZ_PVTR01000009.1"/>
</dbReference>
<gene>
    <name evidence="2" type="ORF">CLW00_109125</name>
</gene>
<dbReference type="SUPFAM" id="SSF160631">
    <property type="entry name" value="SMI1/KNR4-like"/>
    <property type="match status" value="1"/>
</dbReference>
<dbReference type="PANTHER" id="PTHR47432">
    <property type="entry name" value="CELL WALL ASSEMBLY REGULATOR SMI1"/>
    <property type="match status" value="1"/>
</dbReference>
<comment type="caution">
    <text evidence="2">The sequence shown here is derived from an EMBL/GenBank/DDBJ whole genome shotgun (WGS) entry which is preliminary data.</text>
</comment>
<accession>A0A2T0WHT6</accession>
<dbReference type="AlphaFoldDB" id="A0A2T0WHT6"/>
<proteinExistence type="predicted"/>
<dbReference type="Gene3D" id="3.40.1580.10">
    <property type="entry name" value="SMI1/KNR4-like"/>
    <property type="match status" value="1"/>
</dbReference>
<evidence type="ECO:0000313" key="3">
    <source>
        <dbReference type="Proteomes" id="UP000238157"/>
    </source>
</evidence>
<feature type="domain" description="Knr4/Smi1-like" evidence="1">
    <location>
        <begin position="71"/>
        <end position="216"/>
    </location>
</feature>
<evidence type="ECO:0000313" key="2">
    <source>
        <dbReference type="EMBL" id="PRY86278.1"/>
    </source>
</evidence>
<dbReference type="InterPro" id="IPR018958">
    <property type="entry name" value="Knr4/Smi1-like_dom"/>
</dbReference>
<dbReference type="InterPro" id="IPR051873">
    <property type="entry name" value="KNR4/SMI1_regulator"/>
</dbReference>
<dbReference type="InterPro" id="IPR037883">
    <property type="entry name" value="Knr4/Smi1-like_sf"/>
</dbReference>
<dbReference type="EMBL" id="PVTR01000009">
    <property type="protein sequence ID" value="PRY86278.1"/>
    <property type="molecule type" value="Genomic_DNA"/>
</dbReference>
<evidence type="ECO:0000259" key="1">
    <source>
        <dbReference type="SMART" id="SM00860"/>
    </source>
</evidence>
<organism evidence="2 3">
    <name type="scientific">Mongoliibacter ruber</name>
    <dbReference type="NCBI Taxonomy" id="1750599"/>
    <lineage>
        <taxon>Bacteria</taxon>
        <taxon>Pseudomonadati</taxon>
        <taxon>Bacteroidota</taxon>
        <taxon>Cytophagia</taxon>
        <taxon>Cytophagales</taxon>
        <taxon>Cyclobacteriaceae</taxon>
        <taxon>Mongoliibacter</taxon>
    </lineage>
</organism>
<sequence>MNTFILIITLIALVGFIFYAKQIKKLIKQEQEDFENGNQIMPMLSNQELWDALAQKIKTLAPEFTIELNEGASPEDFQKLEDLIGARLPDDFKRLYALHNGQKSYNRTFYYTEELLSIERIIQEWSVWKQLLDNKHFQHPDGTPYISEPHPHIKNNWWNPKWIPLTSDGNGNHLCLDLDHADGGIYGQIIQMEHGNAERVVVAFSTEDLFNQYLKKLESGDLYYSDDYGGIVEKKQV</sequence>
<dbReference type="SMART" id="SM00860">
    <property type="entry name" value="SMI1_KNR4"/>
    <property type="match status" value="1"/>
</dbReference>
<name>A0A2T0WHT6_9BACT</name>
<dbReference type="Pfam" id="PF09346">
    <property type="entry name" value="SMI1_KNR4"/>
    <property type="match status" value="1"/>
</dbReference>
<dbReference type="OrthoDB" id="6989522at2"/>